<dbReference type="InterPro" id="IPR011042">
    <property type="entry name" value="6-blade_b-propeller_TolB-like"/>
</dbReference>
<dbReference type="RefSeq" id="WP_144992547.1">
    <property type="nucleotide sequence ID" value="NZ_CP036281.1"/>
</dbReference>
<keyword evidence="1" id="KW-0175">Coiled coil</keyword>
<keyword evidence="3" id="KW-1185">Reference proteome</keyword>
<dbReference type="Proteomes" id="UP000317178">
    <property type="component" value="Chromosome"/>
</dbReference>
<dbReference type="Gene3D" id="2.120.10.30">
    <property type="entry name" value="TolB, C-terminal domain"/>
    <property type="match status" value="1"/>
</dbReference>
<proteinExistence type="predicted"/>
<name>A0A518CHD2_9PLAN</name>
<reference evidence="2 3" key="1">
    <citation type="submission" date="2019-02" db="EMBL/GenBank/DDBJ databases">
        <title>Deep-cultivation of Planctomycetes and their phenomic and genomic characterization uncovers novel biology.</title>
        <authorList>
            <person name="Wiegand S."/>
            <person name="Jogler M."/>
            <person name="Boedeker C."/>
            <person name="Pinto D."/>
            <person name="Vollmers J."/>
            <person name="Rivas-Marin E."/>
            <person name="Kohn T."/>
            <person name="Peeters S.H."/>
            <person name="Heuer A."/>
            <person name="Rast P."/>
            <person name="Oberbeckmann S."/>
            <person name="Bunk B."/>
            <person name="Jeske O."/>
            <person name="Meyerdierks A."/>
            <person name="Storesund J.E."/>
            <person name="Kallscheuer N."/>
            <person name="Luecker S."/>
            <person name="Lage O.M."/>
            <person name="Pohl T."/>
            <person name="Merkel B.J."/>
            <person name="Hornburger P."/>
            <person name="Mueller R.-W."/>
            <person name="Bruemmer F."/>
            <person name="Labrenz M."/>
            <person name="Spormann A.M."/>
            <person name="Op den Camp H."/>
            <person name="Overmann J."/>
            <person name="Amann R."/>
            <person name="Jetten M.S.M."/>
            <person name="Mascher T."/>
            <person name="Medema M.H."/>
            <person name="Devos D.P."/>
            <person name="Kaster A.-K."/>
            <person name="Ovreas L."/>
            <person name="Rohde M."/>
            <person name="Galperin M.Y."/>
            <person name="Jogler C."/>
        </authorList>
    </citation>
    <scope>NUCLEOTIDE SEQUENCE [LARGE SCALE GENOMIC DNA]</scope>
    <source>
        <strain evidence="2 3">Pla110</strain>
    </source>
</reference>
<sequence>MFRKIFPLGVSSLVVCSLWACFLCLMFSGCDEPVREVEPVEETTSQTEATILPASTATEDAAVPAKEEPEITEPYTAELEAIKAAWQHNAEKYNEIKAVLEVEYISPPIYEEAEDEAELQERLASVKPEDYTIKEWRESVWLNGLQFRKEREITRHHPKEFWFDTQVTYDGLRELHSLTVREEEQAPSLGSVDARSPGELNNYWPAELEPFYKVVRNADDYDHVDFWNSLQVIGEEEYKEETCLVVQLEEEDREQVEYTVSPQTNYHIVKYRHLENGVPSVTGEIQYRKTETGWVPTKWETIQMKAGEDGPFTVKAMQANVTVSEFQNDFEHTQNLYSLLFPVGAQVRMWGSSDLIPVVASVPEEEQAVPDPIEPLNVSAIVEEVIGTTPEEKNTEGLPATHKPVDKITATYNDKPINLNTFCLDREGNILLSCGGEVQQLVLSEEEKKLLDEEGEDAKVDASVESSNSVILVYSPEMKLQKTIKLPFKATALTSFDDSSLMIGGEGRLARIDRDGNVLHSGSSPQIDDIDSYREKLTEAAKKERAEVMEYLKEDLITIQKQLDILEKTKEEDRSRGQKRTMLALQGQINLINQHLKQDQKGVDPQFEMMMQMKLRVPALSVTEKDIFVTVPSLEGYGFEVWRVDHQFQNPEMIISDLRGCCGQMDVQAKDDKIYVAENGRFRVASFDREGERLNSFGKSDRSSKEGFGSCCNPMNVRCCSNGDILTAESSVGNIKRFSPEGELLANIGHVTVTGGCKNVAIEYDEARDRYYMMDLPNHTIHALHSIAPTSEVTLNVEPNANSQQQVN</sequence>
<dbReference type="KEGG" id="plon:Pla110_03370"/>
<evidence type="ECO:0000313" key="2">
    <source>
        <dbReference type="EMBL" id="QDU78633.1"/>
    </source>
</evidence>
<protein>
    <submittedName>
        <fullName evidence="2">Uncharacterized protein</fullName>
    </submittedName>
</protein>
<dbReference type="PROSITE" id="PS51257">
    <property type="entry name" value="PROKAR_LIPOPROTEIN"/>
    <property type="match status" value="1"/>
</dbReference>
<dbReference type="SUPFAM" id="SSF63829">
    <property type="entry name" value="Calcium-dependent phosphotriesterase"/>
    <property type="match status" value="1"/>
</dbReference>
<dbReference type="EMBL" id="CP036281">
    <property type="protein sequence ID" value="QDU78633.1"/>
    <property type="molecule type" value="Genomic_DNA"/>
</dbReference>
<accession>A0A518CHD2</accession>
<organism evidence="2 3">
    <name type="scientific">Polystyrenella longa</name>
    <dbReference type="NCBI Taxonomy" id="2528007"/>
    <lineage>
        <taxon>Bacteria</taxon>
        <taxon>Pseudomonadati</taxon>
        <taxon>Planctomycetota</taxon>
        <taxon>Planctomycetia</taxon>
        <taxon>Planctomycetales</taxon>
        <taxon>Planctomycetaceae</taxon>
        <taxon>Polystyrenella</taxon>
    </lineage>
</organism>
<evidence type="ECO:0000313" key="3">
    <source>
        <dbReference type="Proteomes" id="UP000317178"/>
    </source>
</evidence>
<feature type="coiled-coil region" evidence="1">
    <location>
        <begin position="534"/>
        <end position="569"/>
    </location>
</feature>
<dbReference type="AlphaFoldDB" id="A0A518CHD2"/>
<dbReference type="OrthoDB" id="254513at2"/>
<evidence type="ECO:0000256" key="1">
    <source>
        <dbReference type="SAM" id="Coils"/>
    </source>
</evidence>
<gene>
    <name evidence="2" type="ORF">Pla110_03370</name>
</gene>